<evidence type="ECO:0000313" key="2">
    <source>
        <dbReference type="Proteomes" id="UP001341840"/>
    </source>
</evidence>
<reference evidence="1 2" key="1">
    <citation type="journal article" date="2023" name="Plants (Basel)">
        <title>Bridging the Gap: Combining Genomics and Transcriptomics Approaches to Understand Stylosanthes scabra, an Orphan Legume from the Brazilian Caatinga.</title>
        <authorList>
            <person name="Ferreira-Neto J.R.C."/>
            <person name="da Silva M.D."/>
            <person name="Binneck E."/>
            <person name="de Melo N.F."/>
            <person name="da Silva R.H."/>
            <person name="de Melo A.L.T.M."/>
            <person name="Pandolfi V."/>
            <person name="Bustamante F.O."/>
            <person name="Brasileiro-Vidal A.C."/>
            <person name="Benko-Iseppon A.M."/>
        </authorList>
    </citation>
    <scope>NUCLEOTIDE SEQUENCE [LARGE SCALE GENOMIC DNA]</scope>
    <source>
        <tissue evidence="1">Leaves</tissue>
    </source>
</reference>
<comment type="caution">
    <text evidence="1">The sequence shown here is derived from an EMBL/GenBank/DDBJ whole genome shotgun (WGS) entry which is preliminary data.</text>
</comment>
<organism evidence="1 2">
    <name type="scientific">Stylosanthes scabra</name>
    <dbReference type="NCBI Taxonomy" id="79078"/>
    <lineage>
        <taxon>Eukaryota</taxon>
        <taxon>Viridiplantae</taxon>
        <taxon>Streptophyta</taxon>
        <taxon>Embryophyta</taxon>
        <taxon>Tracheophyta</taxon>
        <taxon>Spermatophyta</taxon>
        <taxon>Magnoliopsida</taxon>
        <taxon>eudicotyledons</taxon>
        <taxon>Gunneridae</taxon>
        <taxon>Pentapetalae</taxon>
        <taxon>rosids</taxon>
        <taxon>fabids</taxon>
        <taxon>Fabales</taxon>
        <taxon>Fabaceae</taxon>
        <taxon>Papilionoideae</taxon>
        <taxon>50 kb inversion clade</taxon>
        <taxon>dalbergioids sensu lato</taxon>
        <taxon>Dalbergieae</taxon>
        <taxon>Pterocarpus clade</taxon>
        <taxon>Stylosanthes</taxon>
    </lineage>
</organism>
<protein>
    <submittedName>
        <fullName evidence="1">Uncharacterized protein</fullName>
    </submittedName>
</protein>
<accession>A0ABU6UZK1</accession>
<proteinExistence type="predicted"/>
<evidence type="ECO:0000313" key="1">
    <source>
        <dbReference type="EMBL" id="MED6166566.1"/>
    </source>
</evidence>
<dbReference type="EMBL" id="JASCZI010127215">
    <property type="protein sequence ID" value="MED6166566.1"/>
    <property type="molecule type" value="Genomic_DNA"/>
</dbReference>
<dbReference type="Proteomes" id="UP001341840">
    <property type="component" value="Unassembled WGS sequence"/>
</dbReference>
<name>A0ABU6UZK1_9FABA</name>
<keyword evidence="2" id="KW-1185">Reference proteome</keyword>
<gene>
    <name evidence="1" type="ORF">PIB30_110618</name>
</gene>
<feature type="non-terminal residue" evidence="1">
    <location>
        <position position="53"/>
    </location>
</feature>
<feature type="non-terminal residue" evidence="1">
    <location>
        <position position="1"/>
    </location>
</feature>
<sequence length="53" mass="5967">DRGWGKEIHVAPTFWARQNVGVGEGWVMGGSAHWGLGQAKTQCDKMKWLGWVR</sequence>